<dbReference type="InterPro" id="IPR038743">
    <property type="entry name" value="YjgH-like"/>
</dbReference>
<protein>
    <submittedName>
        <fullName evidence="1">RidA family protein</fullName>
    </submittedName>
</protein>
<evidence type="ECO:0000313" key="1">
    <source>
        <dbReference type="EMBL" id="MBY3064501.1"/>
    </source>
</evidence>
<name>A0AB35FCL5_9HYPH</name>
<dbReference type="EMBL" id="JAAXQQ010000004">
    <property type="protein sequence ID" value="MBY3064501.1"/>
    <property type="molecule type" value="Genomic_DNA"/>
</dbReference>
<reference evidence="1" key="1">
    <citation type="submission" date="2020-04" db="EMBL/GenBank/DDBJ databases">
        <title>Global-level population genomics supports evidence of horizontal gene transfer on evolution of Rhizobia in Lentils.</title>
        <authorList>
            <person name="Gai Y."/>
            <person name="Cook D."/>
            <person name="Riely B."/>
        </authorList>
    </citation>
    <scope>NUCLEOTIDE SEQUENCE</scope>
    <source>
        <strain evidence="1">TLR9</strain>
    </source>
</reference>
<comment type="caution">
    <text evidence="1">The sequence shown here is derived from an EMBL/GenBank/DDBJ whole genome shotgun (WGS) entry which is preliminary data.</text>
</comment>
<evidence type="ECO:0000313" key="2">
    <source>
        <dbReference type="Proteomes" id="UP000758022"/>
    </source>
</evidence>
<sequence length="130" mass="14649">MNRENVIPEQMQKIVDRAGYVPAVRVGDTIYLAGQVGRREDLQVIEDPAEQFQAMWENLRIVLTAAGCVFEDVVEMTTYHVDMSRHMDVFRLIKDQVFPRGTCAWTCVGVTELAHPGLLAEVKCVAVRQG</sequence>
<dbReference type="AlphaFoldDB" id="A0AB35FCL5"/>
<dbReference type="PANTHER" id="PTHR11803:SF44">
    <property type="entry name" value="RUTC FAMILY PROTEIN YJGH"/>
    <property type="match status" value="1"/>
</dbReference>
<dbReference type="InterPro" id="IPR035959">
    <property type="entry name" value="RutC-like_sf"/>
</dbReference>
<accession>A0AB35FCL5</accession>
<organism evidence="1 2">
    <name type="scientific">Rhizobium laguerreae</name>
    <dbReference type="NCBI Taxonomy" id="1076926"/>
    <lineage>
        <taxon>Bacteria</taxon>
        <taxon>Pseudomonadati</taxon>
        <taxon>Pseudomonadota</taxon>
        <taxon>Alphaproteobacteria</taxon>
        <taxon>Hyphomicrobiales</taxon>
        <taxon>Rhizobiaceae</taxon>
        <taxon>Rhizobium/Agrobacterium group</taxon>
        <taxon>Rhizobium</taxon>
    </lineage>
</organism>
<dbReference type="Gene3D" id="3.30.1330.40">
    <property type="entry name" value="RutC-like"/>
    <property type="match status" value="1"/>
</dbReference>
<dbReference type="GO" id="GO:0019239">
    <property type="term" value="F:deaminase activity"/>
    <property type="evidence" value="ECO:0007669"/>
    <property type="project" value="TreeGrafter"/>
</dbReference>
<dbReference type="Proteomes" id="UP000758022">
    <property type="component" value="Unassembled WGS sequence"/>
</dbReference>
<dbReference type="SUPFAM" id="SSF55298">
    <property type="entry name" value="YjgF-like"/>
    <property type="match status" value="1"/>
</dbReference>
<dbReference type="PANTHER" id="PTHR11803">
    <property type="entry name" value="2-IMINOBUTANOATE/2-IMINOPROPANOATE DEAMINASE RIDA"/>
    <property type="match status" value="1"/>
</dbReference>
<dbReference type="InterPro" id="IPR006175">
    <property type="entry name" value="YjgF/YER057c/UK114"/>
</dbReference>
<dbReference type="Pfam" id="PF01042">
    <property type="entry name" value="Ribonuc_L-PSP"/>
    <property type="match status" value="1"/>
</dbReference>
<dbReference type="CDD" id="cd02198">
    <property type="entry name" value="YjgH_like"/>
    <property type="match status" value="1"/>
</dbReference>
<dbReference type="GO" id="GO:0005829">
    <property type="term" value="C:cytosol"/>
    <property type="evidence" value="ECO:0007669"/>
    <property type="project" value="TreeGrafter"/>
</dbReference>
<gene>
    <name evidence="1" type="ORF">HFO74_13810</name>
</gene>
<proteinExistence type="predicted"/>